<organism evidence="3 4">
    <name type="scientific">Aspergillus lucknowensis</name>
    <dbReference type="NCBI Taxonomy" id="176173"/>
    <lineage>
        <taxon>Eukaryota</taxon>
        <taxon>Fungi</taxon>
        <taxon>Dikarya</taxon>
        <taxon>Ascomycota</taxon>
        <taxon>Pezizomycotina</taxon>
        <taxon>Eurotiomycetes</taxon>
        <taxon>Eurotiomycetidae</taxon>
        <taxon>Eurotiales</taxon>
        <taxon>Aspergillaceae</taxon>
        <taxon>Aspergillus</taxon>
        <taxon>Aspergillus subgen. Nidulantes</taxon>
    </lineage>
</organism>
<dbReference type="RefSeq" id="XP_070880554.1">
    <property type="nucleotide sequence ID" value="XM_071030623.1"/>
</dbReference>
<accession>A0ABR4L634</accession>
<reference evidence="3 4" key="1">
    <citation type="submission" date="2024-07" db="EMBL/GenBank/DDBJ databases">
        <title>Section-level genome sequencing and comparative genomics of Aspergillus sections Usti and Cavernicolus.</title>
        <authorList>
            <consortium name="Lawrence Berkeley National Laboratory"/>
            <person name="Nybo J.L."/>
            <person name="Vesth T.C."/>
            <person name="Theobald S."/>
            <person name="Frisvad J.C."/>
            <person name="Larsen T.O."/>
            <person name="Kjaerboelling I."/>
            <person name="Rothschild-Mancinelli K."/>
            <person name="Lyhne E.K."/>
            <person name="Kogle M.E."/>
            <person name="Barry K."/>
            <person name="Clum A."/>
            <person name="Na H."/>
            <person name="Ledsgaard L."/>
            <person name="Lin J."/>
            <person name="Lipzen A."/>
            <person name="Kuo A."/>
            <person name="Riley R."/>
            <person name="Mondo S."/>
            <person name="Labutti K."/>
            <person name="Haridas S."/>
            <person name="Pangalinan J."/>
            <person name="Salamov A.A."/>
            <person name="Simmons B.A."/>
            <person name="Magnuson J.K."/>
            <person name="Chen J."/>
            <person name="Drula E."/>
            <person name="Henrissat B."/>
            <person name="Wiebenga A."/>
            <person name="Lubbers R.J."/>
            <person name="Gomes A.C."/>
            <person name="Macurrencykelacurrency M.R."/>
            <person name="Stajich J."/>
            <person name="Grigoriev I.V."/>
            <person name="Mortensen U.H."/>
            <person name="De Vries R.P."/>
            <person name="Baker S.E."/>
            <person name="Andersen M.R."/>
        </authorList>
    </citation>
    <scope>NUCLEOTIDE SEQUENCE [LARGE SCALE GENOMIC DNA]</scope>
    <source>
        <strain evidence="3 4">CBS 449.75</strain>
    </source>
</reference>
<evidence type="ECO:0000256" key="1">
    <source>
        <dbReference type="SAM" id="MobiDB-lite"/>
    </source>
</evidence>
<keyword evidence="4" id="KW-1185">Reference proteome</keyword>
<dbReference type="Proteomes" id="UP001610432">
    <property type="component" value="Unassembled WGS sequence"/>
</dbReference>
<dbReference type="GeneID" id="98145695"/>
<feature type="transmembrane region" description="Helical" evidence="2">
    <location>
        <begin position="43"/>
        <end position="60"/>
    </location>
</feature>
<evidence type="ECO:0000313" key="4">
    <source>
        <dbReference type="Proteomes" id="UP001610432"/>
    </source>
</evidence>
<proteinExistence type="predicted"/>
<evidence type="ECO:0000256" key="2">
    <source>
        <dbReference type="SAM" id="Phobius"/>
    </source>
</evidence>
<keyword evidence="2" id="KW-1133">Transmembrane helix</keyword>
<keyword evidence="2" id="KW-0812">Transmembrane</keyword>
<sequence length="68" mass="7822">MLSGRSLALKKNTFVAPPEPKEEPEREPRVQPAEKRRRRRANLYDAVAGWLICLGYSWIIQADGVWAE</sequence>
<dbReference type="EMBL" id="JBFXLQ010000091">
    <property type="protein sequence ID" value="KAL2859998.1"/>
    <property type="molecule type" value="Genomic_DNA"/>
</dbReference>
<feature type="region of interest" description="Disordered" evidence="1">
    <location>
        <begin position="1"/>
        <end position="36"/>
    </location>
</feature>
<protein>
    <submittedName>
        <fullName evidence="3">Uncharacterized protein</fullName>
    </submittedName>
</protein>
<comment type="caution">
    <text evidence="3">The sequence shown here is derived from an EMBL/GenBank/DDBJ whole genome shotgun (WGS) entry which is preliminary data.</text>
</comment>
<evidence type="ECO:0000313" key="3">
    <source>
        <dbReference type="EMBL" id="KAL2859998.1"/>
    </source>
</evidence>
<gene>
    <name evidence="3" type="ORF">BJX67DRAFT_368321</name>
</gene>
<keyword evidence="2" id="KW-0472">Membrane</keyword>
<name>A0ABR4L634_9EURO</name>
<feature type="compositionally biased region" description="Basic and acidic residues" evidence="1">
    <location>
        <begin position="19"/>
        <end position="34"/>
    </location>
</feature>